<sequence length="211" mass="23416">MARVLVLGGTSYVAQFLLQRLLQSESLRVADGDVLGDISAVACTMRTQSTRTVRVYWQVDILDLGALGNCIKEFHPTVVINCTAISSPALCQKDSEKAHAINEPRELVTLLDHLPWRIRFVHLSTDFVYDGRQPWGEGYDEDAAVLSSELSVYGADKLRFDQHLMEQSSANLQDFVAILFKMLSAQAETPATLVNVGAFALFDELSLYKTC</sequence>
<organism evidence="2 3">
    <name type="scientific">Phytophthora ramorum</name>
    <name type="common">Sudden oak death agent</name>
    <dbReference type="NCBI Taxonomy" id="164328"/>
    <lineage>
        <taxon>Eukaryota</taxon>
        <taxon>Sar</taxon>
        <taxon>Stramenopiles</taxon>
        <taxon>Oomycota</taxon>
        <taxon>Peronosporomycetes</taxon>
        <taxon>Peronosporales</taxon>
        <taxon>Peronosporaceae</taxon>
        <taxon>Phytophthora</taxon>
    </lineage>
</organism>
<dbReference type="VEuPathDB" id="FungiDB:KRP23_6590"/>
<accession>H3HBH7</accession>
<protein>
    <recommendedName>
        <fullName evidence="1">RmlD-like substrate binding domain-containing protein</fullName>
    </recommendedName>
</protein>
<name>H3HBH7_PHYRM</name>
<dbReference type="InterPro" id="IPR036291">
    <property type="entry name" value="NAD(P)-bd_dom_sf"/>
</dbReference>
<dbReference type="eggNOG" id="KOG1430">
    <property type="taxonomic scope" value="Eukaryota"/>
</dbReference>
<feature type="domain" description="RmlD-like substrate binding" evidence="1">
    <location>
        <begin position="3"/>
        <end position="168"/>
    </location>
</feature>
<reference evidence="2" key="2">
    <citation type="submission" date="2015-06" db="UniProtKB">
        <authorList>
            <consortium name="EnsemblProtists"/>
        </authorList>
    </citation>
    <scope>IDENTIFICATION</scope>
    <source>
        <strain evidence="2">Pr102</strain>
    </source>
</reference>
<dbReference type="InParanoid" id="H3HBH7"/>
<dbReference type="InterPro" id="IPR029903">
    <property type="entry name" value="RmlD-like-bd"/>
</dbReference>
<dbReference type="PANTHER" id="PTHR43242">
    <property type="entry name" value="NAD(P)-BINDING ROSSMANN-FOLD SUPERFAMILY PROTEIN"/>
    <property type="match status" value="1"/>
</dbReference>
<dbReference type="EMBL" id="DS566010">
    <property type="status" value="NOT_ANNOTATED_CDS"/>
    <property type="molecule type" value="Genomic_DNA"/>
</dbReference>
<dbReference type="HOGENOM" id="CLU_045518_2_0_1"/>
<keyword evidence="3" id="KW-1185">Reference proteome</keyword>
<dbReference type="Proteomes" id="UP000005238">
    <property type="component" value="Unassembled WGS sequence"/>
</dbReference>
<dbReference type="Pfam" id="PF04321">
    <property type="entry name" value="RmlD_sub_bind"/>
    <property type="match status" value="1"/>
</dbReference>
<evidence type="ECO:0000313" key="3">
    <source>
        <dbReference type="Proteomes" id="UP000005238"/>
    </source>
</evidence>
<dbReference type="PANTHER" id="PTHR43242:SF1">
    <property type="entry name" value="NAD(P)-BINDING ROSSMANN-FOLD SUPERFAMILY PROTEIN"/>
    <property type="match status" value="1"/>
</dbReference>
<dbReference type="SUPFAM" id="SSF51735">
    <property type="entry name" value="NAD(P)-binding Rossmann-fold domains"/>
    <property type="match status" value="1"/>
</dbReference>
<reference evidence="3" key="1">
    <citation type="journal article" date="2006" name="Science">
        <title>Phytophthora genome sequences uncover evolutionary origins and mechanisms of pathogenesis.</title>
        <authorList>
            <person name="Tyler B.M."/>
            <person name="Tripathy S."/>
            <person name="Zhang X."/>
            <person name="Dehal P."/>
            <person name="Jiang R.H."/>
            <person name="Aerts A."/>
            <person name="Arredondo F.D."/>
            <person name="Baxter L."/>
            <person name="Bensasson D."/>
            <person name="Beynon J.L."/>
            <person name="Chapman J."/>
            <person name="Damasceno C.M."/>
            <person name="Dorrance A.E."/>
            <person name="Dou D."/>
            <person name="Dickerman A.W."/>
            <person name="Dubchak I.L."/>
            <person name="Garbelotto M."/>
            <person name="Gijzen M."/>
            <person name="Gordon S.G."/>
            <person name="Govers F."/>
            <person name="Grunwald N.J."/>
            <person name="Huang W."/>
            <person name="Ivors K.L."/>
            <person name="Jones R.W."/>
            <person name="Kamoun S."/>
            <person name="Krampis K."/>
            <person name="Lamour K.H."/>
            <person name="Lee M.K."/>
            <person name="McDonald W.H."/>
            <person name="Medina M."/>
            <person name="Meijer H.J."/>
            <person name="Nordberg E.K."/>
            <person name="Maclean D.J."/>
            <person name="Ospina-Giraldo M.D."/>
            <person name="Morris P.F."/>
            <person name="Phuntumart V."/>
            <person name="Putnam N.H."/>
            <person name="Rash S."/>
            <person name="Rose J.K."/>
            <person name="Sakihama Y."/>
            <person name="Salamov A.A."/>
            <person name="Savidor A."/>
            <person name="Scheuring C.F."/>
            <person name="Smith B.M."/>
            <person name="Sobral B.W."/>
            <person name="Terry A."/>
            <person name="Torto-Alalibo T.A."/>
            <person name="Win J."/>
            <person name="Xu Z."/>
            <person name="Zhang H."/>
            <person name="Grigoriev I.V."/>
            <person name="Rokhsar D.S."/>
            <person name="Boore J.L."/>
        </authorList>
    </citation>
    <scope>NUCLEOTIDE SEQUENCE [LARGE SCALE GENOMIC DNA]</scope>
    <source>
        <strain evidence="3">Pr102</strain>
    </source>
</reference>
<dbReference type="STRING" id="164328.H3HBH7"/>
<dbReference type="VEuPathDB" id="FungiDB:KRP22_5970"/>
<dbReference type="Gene3D" id="3.40.50.720">
    <property type="entry name" value="NAD(P)-binding Rossmann-like Domain"/>
    <property type="match status" value="1"/>
</dbReference>
<evidence type="ECO:0000259" key="1">
    <source>
        <dbReference type="Pfam" id="PF04321"/>
    </source>
</evidence>
<dbReference type="EnsemblProtists" id="Phyra94166">
    <property type="protein sequence ID" value="Phyra94166"/>
    <property type="gene ID" value="Phyra94166"/>
</dbReference>
<dbReference type="AlphaFoldDB" id="H3HBH7"/>
<evidence type="ECO:0000313" key="2">
    <source>
        <dbReference type="EnsemblProtists" id="Phyra94166"/>
    </source>
</evidence>
<proteinExistence type="predicted"/>